<dbReference type="Proteomes" id="UP000298685">
    <property type="component" value="Chromosome"/>
</dbReference>
<evidence type="ECO:0000313" key="11">
    <source>
        <dbReference type="Proteomes" id="UP000298685"/>
    </source>
</evidence>
<evidence type="ECO:0000256" key="2">
    <source>
        <dbReference type="ARBA" id="ARBA00004777"/>
    </source>
</evidence>
<comment type="catalytic activity">
    <reaction evidence="8">
        <text>(6S)-5-methyl-5,6,7,8-tetrahydrofolate + NAD(+) = (6R)-5,10-methylene-5,6,7,8-tetrahydrofolate + NADH + H(+)</text>
        <dbReference type="Rhea" id="RHEA:19821"/>
        <dbReference type="ChEBI" id="CHEBI:15378"/>
        <dbReference type="ChEBI" id="CHEBI:15636"/>
        <dbReference type="ChEBI" id="CHEBI:18608"/>
        <dbReference type="ChEBI" id="CHEBI:57540"/>
        <dbReference type="ChEBI" id="CHEBI:57945"/>
        <dbReference type="EC" id="1.5.1.54"/>
    </reaction>
    <physiologicalReaction direction="right-to-left" evidence="8">
        <dbReference type="Rhea" id="RHEA:19823"/>
    </physiologicalReaction>
</comment>
<keyword evidence="6 9" id="KW-0560">Oxidoreductase</keyword>
<dbReference type="GO" id="GO:0071949">
    <property type="term" value="F:FAD binding"/>
    <property type="evidence" value="ECO:0007669"/>
    <property type="project" value="TreeGrafter"/>
</dbReference>
<evidence type="ECO:0000256" key="9">
    <source>
        <dbReference type="RuleBase" id="RU003862"/>
    </source>
</evidence>
<dbReference type="GO" id="GO:0005829">
    <property type="term" value="C:cytosol"/>
    <property type="evidence" value="ECO:0007669"/>
    <property type="project" value="TreeGrafter"/>
</dbReference>
<protein>
    <recommendedName>
        <fullName evidence="9">Methylenetetrahydrofolate reductase</fullName>
    </recommendedName>
</protein>
<dbReference type="GO" id="GO:0106312">
    <property type="term" value="F:methylenetetrahydrofolate reductase (NADH) activity"/>
    <property type="evidence" value="ECO:0007669"/>
    <property type="project" value="UniProtKB-EC"/>
</dbReference>
<keyword evidence="4 9" id="KW-0285">Flavoprotein</keyword>
<dbReference type="GO" id="GO:0009086">
    <property type="term" value="P:methionine biosynthetic process"/>
    <property type="evidence" value="ECO:0007669"/>
    <property type="project" value="TreeGrafter"/>
</dbReference>
<reference evidence="10 11" key="1">
    <citation type="submission" date="2018-10" db="EMBL/GenBank/DDBJ databases">
        <title>Comparative functional genomics of the obligate endosymbiont Buchnera aphidicola.</title>
        <authorList>
            <person name="Chong R.A."/>
        </authorList>
    </citation>
    <scope>NUCLEOTIDE SEQUENCE [LARGE SCALE GENOMIC DNA]</scope>
    <source>
        <strain evidence="10 11">Ska</strain>
    </source>
</reference>
<evidence type="ECO:0000256" key="8">
    <source>
        <dbReference type="ARBA" id="ARBA00048628"/>
    </source>
</evidence>
<dbReference type="EMBL" id="CP032999">
    <property type="protein sequence ID" value="QCI25845.1"/>
    <property type="molecule type" value="Genomic_DNA"/>
</dbReference>
<evidence type="ECO:0000256" key="5">
    <source>
        <dbReference type="ARBA" id="ARBA00022827"/>
    </source>
</evidence>
<dbReference type="Gene3D" id="3.20.20.220">
    <property type="match status" value="1"/>
</dbReference>
<keyword evidence="5 9" id="KW-0274">FAD</keyword>
<comment type="similarity">
    <text evidence="3 9">Belongs to the methylenetetrahydrofolate reductase family.</text>
</comment>
<name>A0A4D6YLM2_9GAMM</name>
<evidence type="ECO:0000256" key="1">
    <source>
        <dbReference type="ARBA" id="ARBA00001974"/>
    </source>
</evidence>
<comment type="cofactor">
    <cofactor evidence="1 9">
        <name>FAD</name>
        <dbReference type="ChEBI" id="CHEBI:57692"/>
    </cofactor>
</comment>
<accession>A0A4D6YLM2</accession>
<organism evidence="10 11">
    <name type="scientific">Buchnera aphidicola</name>
    <name type="common">Sarucallis kahawaluokalani</name>
    <dbReference type="NCBI Taxonomy" id="1241878"/>
    <lineage>
        <taxon>Bacteria</taxon>
        <taxon>Pseudomonadati</taxon>
        <taxon>Pseudomonadota</taxon>
        <taxon>Gammaproteobacteria</taxon>
        <taxon>Enterobacterales</taxon>
        <taxon>Erwiniaceae</taxon>
        <taxon>Buchnera</taxon>
    </lineage>
</organism>
<dbReference type="PANTHER" id="PTHR45754">
    <property type="entry name" value="METHYLENETETRAHYDROFOLATE REDUCTASE"/>
    <property type="match status" value="1"/>
</dbReference>
<evidence type="ECO:0000256" key="7">
    <source>
        <dbReference type="ARBA" id="ARBA00034478"/>
    </source>
</evidence>
<evidence type="ECO:0000256" key="3">
    <source>
        <dbReference type="ARBA" id="ARBA00006743"/>
    </source>
</evidence>
<gene>
    <name evidence="10" type="primary">metF</name>
    <name evidence="10" type="ORF">D9V78_00195</name>
</gene>
<dbReference type="UniPathway" id="UPA00193"/>
<dbReference type="InterPro" id="IPR029041">
    <property type="entry name" value="FAD-linked_oxidoreductase-like"/>
</dbReference>
<dbReference type="GO" id="GO:0035999">
    <property type="term" value="P:tetrahydrofolate interconversion"/>
    <property type="evidence" value="ECO:0007669"/>
    <property type="project" value="UniProtKB-UniPathway"/>
</dbReference>
<dbReference type="AlphaFoldDB" id="A0A4D6YLM2"/>
<dbReference type="SUPFAM" id="SSF51730">
    <property type="entry name" value="FAD-linked oxidoreductase"/>
    <property type="match status" value="1"/>
</dbReference>
<comment type="pathway">
    <text evidence="2 9">One-carbon metabolism; tetrahydrofolate interconversion.</text>
</comment>
<comment type="pathway">
    <text evidence="7">Amino-acid biosynthesis; L-methionine biosynthesis via de novo pathway.</text>
</comment>
<dbReference type="InterPro" id="IPR003171">
    <property type="entry name" value="Mehydrof_redctse-like"/>
</dbReference>
<dbReference type="CDD" id="cd00537">
    <property type="entry name" value="MTHFR"/>
    <property type="match status" value="1"/>
</dbReference>
<evidence type="ECO:0000313" key="10">
    <source>
        <dbReference type="EMBL" id="QCI25845.1"/>
    </source>
</evidence>
<dbReference type="RefSeq" id="WP_158350257.1">
    <property type="nucleotide sequence ID" value="NZ_CP032999.1"/>
</dbReference>
<proteinExistence type="inferred from homology"/>
<dbReference type="OrthoDB" id="9812555at2"/>
<dbReference type="PANTHER" id="PTHR45754:SF3">
    <property type="entry name" value="METHYLENETETRAHYDROFOLATE REDUCTASE (NADPH)"/>
    <property type="match status" value="1"/>
</dbReference>
<sequence>MKKFYNSCATMHQNIFDIRSKLNISFEFFPPKVFHQQENNFFTAIKKLSVFCPNFISVTCSPQVEHTIDYTYQAIRHIPKELNLNIAPHITYINNIDTIKEIAQKYWNHGIRRIVALRGDIISKEYHSEVYASELVTLLKEIADFDISVAAYPEMHPEAKDMTSDLIYLKKKIDCGANRAITQFFFDADTYLRFRDRCVDIGISVDIVPGILPIINFSQLKRFLRLTNVSIPSWMCDVLNNVDNNDIYVNKMIGLMIAMNIIQKLCSAGVRNFHFYTLNNFDITYALCSILTAK</sequence>
<evidence type="ECO:0000256" key="4">
    <source>
        <dbReference type="ARBA" id="ARBA00022630"/>
    </source>
</evidence>
<evidence type="ECO:0000256" key="6">
    <source>
        <dbReference type="ARBA" id="ARBA00023002"/>
    </source>
</evidence>
<dbReference type="Pfam" id="PF02219">
    <property type="entry name" value="MTHFR"/>
    <property type="match status" value="1"/>
</dbReference>